<organism evidence="3 6">
    <name type="scientific">Pseudomonas delhiensis</name>
    <dbReference type="NCBI Taxonomy" id="366289"/>
    <lineage>
        <taxon>Bacteria</taxon>
        <taxon>Pseudomonadati</taxon>
        <taxon>Pseudomonadota</taxon>
        <taxon>Gammaproteobacteria</taxon>
        <taxon>Pseudomonadales</taxon>
        <taxon>Pseudomonadaceae</taxon>
        <taxon>Pseudomonas</taxon>
    </lineage>
</organism>
<dbReference type="EMBL" id="FNEC01000058">
    <property type="protein sequence ID" value="SDK92600.1"/>
    <property type="molecule type" value="Genomic_DNA"/>
</dbReference>
<keyword evidence="2" id="KW-1277">Toxin-antitoxin system</keyword>
<evidence type="ECO:0000313" key="5">
    <source>
        <dbReference type="Proteomes" id="UP000198309"/>
    </source>
</evidence>
<evidence type="ECO:0000256" key="1">
    <source>
        <dbReference type="ARBA" id="ARBA00006226"/>
    </source>
</evidence>
<evidence type="ECO:0000313" key="3">
    <source>
        <dbReference type="EMBL" id="SDK92600.1"/>
    </source>
</evidence>
<dbReference type="PANTHER" id="PTHR35601">
    <property type="entry name" value="TOXIN RELE"/>
    <property type="match status" value="1"/>
</dbReference>
<dbReference type="SUPFAM" id="SSF143011">
    <property type="entry name" value="RelE-like"/>
    <property type="match status" value="1"/>
</dbReference>
<sequence length="95" mass="10693">MAWNVIYHEAVTDDLLRLGRVEAQRILKVIGQRIVEGEPDKLGKALAGSLAGCRRIRVGNTRIVYRVDGPRIEVLIIAVGARRNDEIYDLASKRR</sequence>
<dbReference type="Proteomes" id="UP000198309">
    <property type="component" value="Unassembled WGS sequence"/>
</dbReference>
<evidence type="ECO:0000256" key="2">
    <source>
        <dbReference type="ARBA" id="ARBA00022649"/>
    </source>
</evidence>
<dbReference type="EMBL" id="FZPC01000047">
    <property type="protein sequence ID" value="SNT54408.1"/>
    <property type="molecule type" value="Genomic_DNA"/>
</dbReference>
<dbReference type="Proteomes" id="UP000199693">
    <property type="component" value="Unassembled WGS sequence"/>
</dbReference>
<accession>A0A239NJA4</accession>
<dbReference type="Gene3D" id="3.30.2310.20">
    <property type="entry name" value="RelE-like"/>
    <property type="match status" value="1"/>
</dbReference>
<evidence type="ECO:0000313" key="6">
    <source>
        <dbReference type="Proteomes" id="UP000199693"/>
    </source>
</evidence>
<dbReference type="Pfam" id="PF05016">
    <property type="entry name" value="ParE_toxin"/>
    <property type="match status" value="1"/>
</dbReference>
<name>A0A239NJA4_9PSED</name>
<gene>
    <name evidence="3" type="ORF">SAMN05216189_105832</name>
    <name evidence="4" type="ORF">SAMN06295949_14731</name>
</gene>
<dbReference type="InterPro" id="IPR035093">
    <property type="entry name" value="RelE/ParE_toxin_dom_sf"/>
</dbReference>
<protein>
    <submittedName>
        <fullName evidence="3">mRNA interferase RelE/StbE</fullName>
    </submittedName>
</protein>
<dbReference type="InterPro" id="IPR007712">
    <property type="entry name" value="RelE/ParE_toxin"/>
</dbReference>
<dbReference type="AlphaFoldDB" id="A0A239NJA4"/>
<dbReference type="RefSeq" id="WP_089394709.1">
    <property type="nucleotide sequence ID" value="NZ_FNEC01000058.1"/>
</dbReference>
<comment type="similarity">
    <text evidence="1">Belongs to the RelE toxin family.</text>
</comment>
<dbReference type="PANTHER" id="PTHR35601:SF1">
    <property type="entry name" value="TOXIN RELE"/>
    <property type="match status" value="1"/>
</dbReference>
<keyword evidence="5" id="KW-1185">Reference proteome</keyword>
<proteinExistence type="inferred from homology"/>
<reference evidence="4 5" key="2">
    <citation type="submission" date="2017-06" db="EMBL/GenBank/DDBJ databases">
        <authorList>
            <person name="Varghese N."/>
            <person name="Submissions S."/>
        </authorList>
    </citation>
    <scope>NUCLEOTIDE SEQUENCE [LARGE SCALE GENOMIC DNA]</scope>
    <source>
        <strain evidence="4 5">RLD-1</strain>
    </source>
</reference>
<evidence type="ECO:0000313" key="4">
    <source>
        <dbReference type="EMBL" id="SNT54408.1"/>
    </source>
</evidence>
<reference evidence="3 6" key="1">
    <citation type="submission" date="2016-10" db="EMBL/GenBank/DDBJ databases">
        <authorList>
            <person name="de Groot N.N."/>
        </authorList>
    </citation>
    <scope>NUCLEOTIDE SEQUENCE [LARGE SCALE GENOMIC DNA]</scope>
    <source>
        <strain evidence="3 6">CCM 7361</strain>
    </source>
</reference>